<accession>A0AAU1ZW70</accession>
<dbReference type="PRINTS" id="PR00344">
    <property type="entry name" value="BCTRLSENSOR"/>
</dbReference>
<keyword evidence="6" id="KW-0808">Transferase</keyword>
<dbReference type="CDD" id="cd00082">
    <property type="entry name" value="HisKA"/>
    <property type="match status" value="1"/>
</dbReference>
<dbReference type="GO" id="GO:0005886">
    <property type="term" value="C:plasma membrane"/>
    <property type="evidence" value="ECO:0007669"/>
    <property type="project" value="UniProtKB-SubCell"/>
</dbReference>
<evidence type="ECO:0000313" key="16">
    <source>
        <dbReference type="EMBL" id="WTT15833.1"/>
    </source>
</evidence>
<keyword evidence="9 13" id="KW-1133">Transmembrane helix</keyword>
<evidence type="ECO:0000256" key="7">
    <source>
        <dbReference type="ARBA" id="ARBA00022692"/>
    </source>
</evidence>
<dbReference type="InterPro" id="IPR036097">
    <property type="entry name" value="HisK_dim/P_sf"/>
</dbReference>
<keyword evidence="7 13" id="KW-0812">Transmembrane</keyword>
<evidence type="ECO:0000256" key="3">
    <source>
        <dbReference type="ARBA" id="ARBA00004236"/>
    </source>
</evidence>
<evidence type="ECO:0000256" key="6">
    <source>
        <dbReference type="ARBA" id="ARBA00022679"/>
    </source>
</evidence>
<dbReference type="InterPro" id="IPR050428">
    <property type="entry name" value="TCS_sensor_his_kinase"/>
</dbReference>
<evidence type="ECO:0000256" key="10">
    <source>
        <dbReference type="ARBA" id="ARBA00023012"/>
    </source>
</evidence>
<evidence type="ECO:0000256" key="12">
    <source>
        <dbReference type="SAM" id="MobiDB-lite"/>
    </source>
</evidence>
<dbReference type="EMBL" id="CP108222">
    <property type="protein sequence ID" value="WTT15833.1"/>
    <property type="molecule type" value="Genomic_DNA"/>
</dbReference>
<dbReference type="SMART" id="SM00387">
    <property type="entry name" value="HATPase_c"/>
    <property type="match status" value="1"/>
</dbReference>
<evidence type="ECO:0000256" key="8">
    <source>
        <dbReference type="ARBA" id="ARBA00022777"/>
    </source>
</evidence>
<feature type="region of interest" description="Disordered" evidence="12">
    <location>
        <begin position="479"/>
        <end position="502"/>
    </location>
</feature>
<evidence type="ECO:0000256" key="2">
    <source>
        <dbReference type="ARBA" id="ARBA00001968"/>
    </source>
</evidence>
<dbReference type="SUPFAM" id="SSF55874">
    <property type="entry name" value="ATPase domain of HSP90 chaperone/DNA topoisomerase II/histidine kinase"/>
    <property type="match status" value="1"/>
</dbReference>
<proteinExistence type="predicted"/>
<gene>
    <name evidence="16" type="ORF">OHA22_09985</name>
</gene>
<dbReference type="PANTHER" id="PTHR45436:SF5">
    <property type="entry name" value="SENSOR HISTIDINE KINASE TRCS"/>
    <property type="match status" value="1"/>
</dbReference>
<dbReference type="InterPro" id="IPR036890">
    <property type="entry name" value="HATPase_C_sf"/>
</dbReference>
<keyword evidence="10" id="KW-0902">Two-component regulatory system</keyword>
<feature type="domain" description="HAMP" evidence="15">
    <location>
        <begin position="191"/>
        <end position="253"/>
    </location>
</feature>
<comment type="cofactor">
    <cofactor evidence="2">
        <name>a divalent metal cation</name>
        <dbReference type="ChEBI" id="CHEBI:60240"/>
    </cofactor>
</comment>
<dbReference type="InterPro" id="IPR004358">
    <property type="entry name" value="Sig_transdc_His_kin-like_C"/>
</dbReference>
<comment type="catalytic activity">
    <reaction evidence="1">
        <text>ATP + protein L-histidine = ADP + protein N-phospho-L-histidine.</text>
        <dbReference type="EC" id="2.7.13.3"/>
    </reaction>
</comment>
<dbReference type="Pfam" id="PF00512">
    <property type="entry name" value="HisKA"/>
    <property type="match status" value="1"/>
</dbReference>
<dbReference type="GO" id="GO:0000155">
    <property type="term" value="F:phosphorelay sensor kinase activity"/>
    <property type="evidence" value="ECO:0007669"/>
    <property type="project" value="InterPro"/>
</dbReference>
<dbReference type="PROSITE" id="PS50109">
    <property type="entry name" value="HIS_KIN"/>
    <property type="match status" value="1"/>
</dbReference>
<name>A0AAU1ZW70_9ACTN</name>
<dbReference type="FunFam" id="1.10.287.130:FF:000001">
    <property type="entry name" value="Two-component sensor histidine kinase"/>
    <property type="match status" value="1"/>
</dbReference>
<dbReference type="Gene3D" id="1.10.287.130">
    <property type="match status" value="1"/>
</dbReference>
<dbReference type="AlphaFoldDB" id="A0AAU1ZW70"/>
<dbReference type="InterPro" id="IPR003594">
    <property type="entry name" value="HATPase_dom"/>
</dbReference>
<feature type="domain" description="Histidine kinase" evidence="14">
    <location>
        <begin position="268"/>
        <end position="484"/>
    </location>
</feature>
<dbReference type="FunFam" id="3.30.565.10:FF:000006">
    <property type="entry name" value="Sensor histidine kinase WalK"/>
    <property type="match status" value="1"/>
</dbReference>
<keyword evidence="8 16" id="KW-0418">Kinase</keyword>
<dbReference type="InterPro" id="IPR005467">
    <property type="entry name" value="His_kinase_dom"/>
</dbReference>
<dbReference type="GO" id="GO:0005509">
    <property type="term" value="F:calcium ion binding"/>
    <property type="evidence" value="ECO:0007669"/>
    <property type="project" value="UniProtKB-ARBA"/>
</dbReference>
<dbReference type="SUPFAM" id="SSF47384">
    <property type="entry name" value="Homodimeric domain of signal transducing histidine kinase"/>
    <property type="match status" value="1"/>
</dbReference>
<feature type="transmembrane region" description="Helical" evidence="13">
    <location>
        <begin position="166"/>
        <end position="190"/>
    </location>
</feature>
<protein>
    <recommendedName>
        <fullName evidence="4">histidine kinase</fullName>
        <ecNumber evidence="4">2.7.13.3</ecNumber>
    </recommendedName>
</protein>
<evidence type="ECO:0000259" key="15">
    <source>
        <dbReference type="PROSITE" id="PS50885"/>
    </source>
</evidence>
<dbReference type="EC" id="2.7.13.3" evidence="4"/>
<keyword evidence="11 13" id="KW-0472">Membrane</keyword>
<reference evidence="16" key="1">
    <citation type="submission" date="2022-10" db="EMBL/GenBank/DDBJ databases">
        <title>The complete genomes of actinobacterial strains from the NBC collection.</title>
        <authorList>
            <person name="Joergensen T.S."/>
            <person name="Alvarez Arevalo M."/>
            <person name="Sterndorff E.B."/>
            <person name="Faurdal D."/>
            <person name="Vuksanovic O."/>
            <person name="Mourched A.-S."/>
            <person name="Charusanti P."/>
            <person name="Shaw S."/>
            <person name="Blin K."/>
            <person name="Weber T."/>
        </authorList>
    </citation>
    <scope>NUCLEOTIDE SEQUENCE</scope>
    <source>
        <strain evidence="16">NBC_00093</strain>
    </source>
</reference>
<dbReference type="InterPro" id="IPR003661">
    <property type="entry name" value="HisK_dim/P_dom"/>
</dbReference>
<sequence>MTVRLRGRSLRTRLLFFIGVTLAVVCGAMAVTTIFAQQRYLLGSLDDRVANAVARSQGGAALHPELESNLGFLNESGQPAGTLAARLSADGRLLTAQVVAQDAAPQNLNQAQRSALAGIRADGRMHTRTVPGLGTYRITAIGGTSGNGVRVLTGLPMDDVQNMIRGLVVVEAVVAAVGLTVAGCLCAVVIRRQLRPLGRVAATAVEVSRAPLGRGAVVGLTRVPERDTDPGSEAGQVGAALNRMIDHVESSLAERQAGEERMRRFLADASHELRTPLASIAGYAELMNRGTQRIEPAMAWRRVSAESARMTGLVEDLLLLARLDEGRPLQSAEVDLAAVVAESVWDARAAGEHHNWQLALLLDSPALVSGDEARLHQVVANLLANARVHTPAGTTVVASVEVVDERCVIRVRDDGPGIPPHLLPSVFERFTRADASRARTSPQDGGSGLGLAIVTAIVTAHGGSIDVQSVPGHTEFTVELPTATPAPQPTPARPDLRTTIRS</sequence>
<evidence type="ECO:0000256" key="13">
    <source>
        <dbReference type="SAM" id="Phobius"/>
    </source>
</evidence>
<evidence type="ECO:0000256" key="5">
    <source>
        <dbReference type="ARBA" id="ARBA00022553"/>
    </source>
</evidence>
<evidence type="ECO:0000259" key="14">
    <source>
        <dbReference type="PROSITE" id="PS50109"/>
    </source>
</evidence>
<organism evidence="16">
    <name type="scientific">Streptomyces sp. NBC_00093</name>
    <dbReference type="NCBI Taxonomy" id="2975649"/>
    <lineage>
        <taxon>Bacteria</taxon>
        <taxon>Bacillati</taxon>
        <taxon>Actinomycetota</taxon>
        <taxon>Actinomycetes</taxon>
        <taxon>Kitasatosporales</taxon>
        <taxon>Streptomycetaceae</taxon>
        <taxon>Streptomyces</taxon>
    </lineage>
</organism>
<dbReference type="PANTHER" id="PTHR45436">
    <property type="entry name" value="SENSOR HISTIDINE KINASE YKOH"/>
    <property type="match status" value="1"/>
</dbReference>
<dbReference type="InterPro" id="IPR003660">
    <property type="entry name" value="HAMP_dom"/>
</dbReference>
<evidence type="ECO:0000256" key="11">
    <source>
        <dbReference type="ARBA" id="ARBA00023136"/>
    </source>
</evidence>
<evidence type="ECO:0000256" key="9">
    <source>
        <dbReference type="ARBA" id="ARBA00022989"/>
    </source>
</evidence>
<dbReference type="SMART" id="SM00304">
    <property type="entry name" value="HAMP"/>
    <property type="match status" value="1"/>
</dbReference>
<dbReference type="SMART" id="SM00388">
    <property type="entry name" value="HisKA"/>
    <property type="match status" value="1"/>
</dbReference>
<dbReference type="Pfam" id="PF02518">
    <property type="entry name" value="HATPase_c"/>
    <property type="match status" value="1"/>
</dbReference>
<keyword evidence="5" id="KW-0597">Phosphoprotein</keyword>
<comment type="subcellular location">
    <subcellularLocation>
        <location evidence="3">Cell membrane</location>
    </subcellularLocation>
</comment>
<evidence type="ECO:0000256" key="1">
    <source>
        <dbReference type="ARBA" id="ARBA00000085"/>
    </source>
</evidence>
<dbReference type="PROSITE" id="PS50885">
    <property type="entry name" value="HAMP"/>
    <property type="match status" value="1"/>
</dbReference>
<dbReference type="Gene3D" id="3.30.565.10">
    <property type="entry name" value="Histidine kinase-like ATPase, C-terminal domain"/>
    <property type="match status" value="1"/>
</dbReference>
<dbReference type="CDD" id="cd00075">
    <property type="entry name" value="HATPase"/>
    <property type="match status" value="1"/>
</dbReference>
<dbReference type="Gene3D" id="6.10.340.10">
    <property type="match status" value="1"/>
</dbReference>
<evidence type="ECO:0000256" key="4">
    <source>
        <dbReference type="ARBA" id="ARBA00012438"/>
    </source>
</evidence>